<accession>F0WYE5</accession>
<reference evidence="1" key="2">
    <citation type="submission" date="2011-02" db="EMBL/GenBank/DDBJ databases">
        <authorList>
            <person name="MacLean D."/>
        </authorList>
    </citation>
    <scope>NUCLEOTIDE SEQUENCE</scope>
</reference>
<evidence type="ECO:0000313" key="1">
    <source>
        <dbReference type="EMBL" id="CCA26498.1"/>
    </source>
</evidence>
<organism evidence="1">
    <name type="scientific">Albugo laibachii Nc14</name>
    <dbReference type="NCBI Taxonomy" id="890382"/>
    <lineage>
        <taxon>Eukaryota</taxon>
        <taxon>Sar</taxon>
        <taxon>Stramenopiles</taxon>
        <taxon>Oomycota</taxon>
        <taxon>Peronosporomycetes</taxon>
        <taxon>Albuginales</taxon>
        <taxon>Albuginaceae</taxon>
        <taxon>Albugo</taxon>
    </lineage>
</organism>
<proteinExistence type="predicted"/>
<reference evidence="1" key="1">
    <citation type="journal article" date="2011" name="PLoS Biol.">
        <title>Gene gain and loss during evolution of obligate parasitism in the white rust pathogen of Arabidopsis thaliana.</title>
        <authorList>
            <person name="Kemen E."/>
            <person name="Gardiner A."/>
            <person name="Schultz-Larsen T."/>
            <person name="Kemen A.C."/>
            <person name="Balmuth A.L."/>
            <person name="Robert-Seilaniantz A."/>
            <person name="Bailey K."/>
            <person name="Holub E."/>
            <person name="Studholme D.J."/>
            <person name="Maclean D."/>
            <person name="Jones J.D."/>
        </authorList>
    </citation>
    <scope>NUCLEOTIDE SEQUENCE</scope>
</reference>
<sequence length="156" mass="18120">MSLDRLKELVRKRQQLVVWDAAQRGKSLRSRLEQITTQHHALGLTLQHPIRKGPVDGTEREHSRPLRLEVDVLHVHELVAITQNDRDRPLDWRLDETELTFRLTCQLRLCESGVCVLPLADLFLLFMSQFTNLFWSGRHRCCASKASDEALQLELC</sequence>
<name>F0WYE5_9STRA</name>
<protein>
    <submittedName>
        <fullName evidence="1">AlNc14C379G11205 protein</fullName>
    </submittedName>
</protein>
<dbReference type="AlphaFoldDB" id="F0WYE5"/>
<dbReference type="EMBL" id="FR824423">
    <property type="protein sequence ID" value="CCA26498.1"/>
    <property type="molecule type" value="Genomic_DNA"/>
</dbReference>
<dbReference type="HOGENOM" id="CLU_1689945_0_0_1"/>
<gene>
    <name evidence="1" type="primary">AlNc14C379G11205</name>
    <name evidence="1" type="ORF">ALNC14_126420</name>
</gene>